<dbReference type="InterPro" id="IPR024789">
    <property type="entry name" value="APC4"/>
</dbReference>
<feature type="domain" description="Anaphase-promoting complex subunit 4-like WD40" evidence="6">
    <location>
        <begin position="46"/>
        <end position="126"/>
    </location>
</feature>
<evidence type="ECO:0000259" key="6">
    <source>
        <dbReference type="Pfam" id="PF12894"/>
    </source>
</evidence>
<proteinExistence type="predicted"/>
<dbReference type="SUPFAM" id="SSF50969">
    <property type="entry name" value="YVTN repeat-like/Quinoprotein amine dehydrogenase"/>
    <property type="match status" value="1"/>
</dbReference>
<keyword evidence="4" id="KW-0833">Ubl conjugation pathway</keyword>
<gene>
    <name evidence="8" type="ORF">E4U43_002239</name>
</gene>
<sequence length="773" mass="86272">MVDTMSGDARHLVLHSETVFESKAPSNFPLSCPSLDLSTTWDAVGRNLFIYRPPAQAVSKIHQVAAPGCKPPEAVAVTWKPDGQFLAVGWSDGIVRLMGLENNKAAHHIAVCADHNTRITHIGWASCRITPNQATGFSPHVKDNIVNELAASSDERNLPPNLPRELTFLEVDTALPKISPLPTGSAGADDDATVFTLRTGIEFLFRPPKREEYEQVNVVVVGTSDGKLQLNVYDSFQIGTFPSPVPDAASSASRLISHAAHSELSTQALLFAEPQSEPAHVHLVSMDLPFITSSSINLSLLGTKLTTLQKLLRYIKQTQLHMQVEWKSARELPSRFLRSVQSDLEELQRGPRSIVPALYHTVLTGHAYKPVREWLVDSLTERGHKRWDKAVVSGLENLRSLVHENFLPALERCAVIVSRLRGLTQFYDDRDDVGFSTAQISRVLDIIGCLSLVGHKILSNVMDELESFNAFSSWLRFQIDRYASSSTATDELTEREAMMNTSRILTYIERYLTCSPVDVFFDEIPEKDWQADWDLIEDDLALLPLLDTELKKQEAGQASRKALQHVEFLVSYFDTWSNSIFSGVAEAKKRSVRFGRPLKLSIGQAITTMDLRMCQTSANQGIIYTALASKAANNKVHIFRSTIDIINGISTTKPTSRACIDLGTRNLIDAKFLSDNTLVLACNQDGDKTVVLLIPLESPDMTYTMYDESTAESPPPAMAWSSFSSEYRLPPEYEMRPVRMEVHDTMNLRGEIPQRICLLGSNRMTWRAFKLPE</sequence>
<dbReference type="PANTHER" id="PTHR13260:SF0">
    <property type="entry name" value="ANAPHASE-PROMOTING COMPLEX SUBUNIT 4"/>
    <property type="match status" value="1"/>
</dbReference>
<evidence type="ECO:0000256" key="5">
    <source>
        <dbReference type="ARBA" id="ARBA00023306"/>
    </source>
</evidence>
<evidence type="ECO:0000259" key="7">
    <source>
        <dbReference type="Pfam" id="PF12896"/>
    </source>
</evidence>
<evidence type="ECO:0000313" key="8">
    <source>
        <dbReference type="EMBL" id="KAG6017120.1"/>
    </source>
</evidence>
<dbReference type="GO" id="GO:0034399">
    <property type="term" value="C:nuclear periphery"/>
    <property type="evidence" value="ECO:0007669"/>
    <property type="project" value="TreeGrafter"/>
</dbReference>
<evidence type="ECO:0000256" key="1">
    <source>
        <dbReference type="ARBA" id="ARBA00016067"/>
    </source>
</evidence>
<dbReference type="GO" id="GO:0005680">
    <property type="term" value="C:anaphase-promoting complex"/>
    <property type="evidence" value="ECO:0007669"/>
    <property type="project" value="InterPro"/>
</dbReference>
<dbReference type="InterPro" id="IPR011044">
    <property type="entry name" value="Quino_amine_DH_bsu"/>
</dbReference>
<evidence type="ECO:0000256" key="3">
    <source>
        <dbReference type="ARBA" id="ARBA00022776"/>
    </source>
</evidence>
<dbReference type="Pfam" id="PF12896">
    <property type="entry name" value="ANAPC4"/>
    <property type="match status" value="1"/>
</dbReference>
<evidence type="ECO:0000256" key="2">
    <source>
        <dbReference type="ARBA" id="ARBA00022618"/>
    </source>
</evidence>
<protein>
    <recommendedName>
        <fullName evidence="1">Anaphase-promoting complex subunit 4</fullName>
    </recommendedName>
</protein>
<organism evidence="8 9">
    <name type="scientific">Claviceps pusilla</name>
    <dbReference type="NCBI Taxonomy" id="123648"/>
    <lineage>
        <taxon>Eukaryota</taxon>
        <taxon>Fungi</taxon>
        <taxon>Dikarya</taxon>
        <taxon>Ascomycota</taxon>
        <taxon>Pezizomycotina</taxon>
        <taxon>Sordariomycetes</taxon>
        <taxon>Hypocreomycetidae</taxon>
        <taxon>Hypocreales</taxon>
        <taxon>Clavicipitaceae</taxon>
        <taxon>Claviceps</taxon>
    </lineage>
</organism>
<dbReference type="Pfam" id="PF12894">
    <property type="entry name" value="ANAPC4_WD40"/>
    <property type="match status" value="1"/>
</dbReference>
<comment type="caution">
    <text evidence="8">The sequence shown here is derived from an EMBL/GenBank/DDBJ whole genome shotgun (WGS) entry which is preliminary data.</text>
</comment>
<dbReference type="SUPFAM" id="SSF50978">
    <property type="entry name" value="WD40 repeat-like"/>
    <property type="match status" value="1"/>
</dbReference>
<dbReference type="InterPro" id="IPR036322">
    <property type="entry name" value="WD40_repeat_dom_sf"/>
</dbReference>
<dbReference type="EMBL" id="SRPW01000177">
    <property type="protein sequence ID" value="KAG6017120.1"/>
    <property type="molecule type" value="Genomic_DNA"/>
</dbReference>
<dbReference type="InterPro" id="IPR024977">
    <property type="entry name" value="Apc4-like_WD40_dom"/>
</dbReference>
<accession>A0A9P7NGA8</accession>
<dbReference type="Gene3D" id="2.130.10.10">
    <property type="entry name" value="YVTN repeat-like/Quinoprotein amine dehydrogenase"/>
    <property type="match status" value="1"/>
</dbReference>
<dbReference type="InterPro" id="IPR015943">
    <property type="entry name" value="WD40/YVTN_repeat-like_dom_sf"/>
</dbReference>
<reference evidence="8" key="1">
    <citation type="journal article" date="2020" name="bioRxiv">
        <title>Whole genome comparisons of ergot fungi reveals the divergence and evolution of species within the genus Claviceps are the result of varying mechanisms driving genome evolution and host range expansion.</title>
        <authorList>
            <person name="Wyka S.A."/>
            <person name="Mondo S.J."/>
            <person name="Liu M."/>
            <person name="Dettman J."/>
            <person name="Nalam V."/>
            <person name="Broders K.D."/>
        </authorList>
    </citation>
    <scope>NUCLEOTIDE SEQUENCE</scope>
    <source>
        <strain evidence="8">CCC 602</strain>
    </source>
</reference>
<dbReference type="GO" id="GO:0070979">
    <property type="term" value="P:protein K11-linked ubiquitination"/>
    <property type="evidence" value="ECO:0007669"/>
    <property type="project" value="TreeGrafter"/>
</dbReference>
<keyword evidence="3" id="KW-0498">Mitosis</keyword>
<evidence type="ECO:0000256" key="4">
    <source>
        <dbReference type="ARBA" id="ARBA00022786"/>
    </source>
</evidence>
<dbReference type="GO" id="GO:0031145">
    <property type="term" value="P:anaphase-promoting complex-dependent catabolic process"/>
    <property type="evidence" value="ECO:0007669"/>
    <property type="project" value="InterPro"/>
</dbReference>
<keyword evidence="2" id="KW-0132">Cell division</keyword>
<dbReference type="Proteomes" id="UP000748025">
    <property type="component" value="Unassembled WGS sequence"/>
</dbReference>
<dbReference type="GO" id="GO:0051301">
    <property type="term" value="P:cell division"/>
    <property type="evidence" value="ECO:0007669"/>
    <property type="project" value="UniProtKB-KW"/>
</dbReference>
<evidence type="ECO:0000313" key="9">
    <source>
        <dbReference type="Proteomes" id="UP000748025"/>
    </source>
</evidence>
<dbReference type="AlphaFoldDB" id="A0A9P7NGA8"/>
<dbReference type="InterPro" id="IPR024790">
    <property type="entry name" value="APC4_long_dom"/>
</dbReference>
<dbReference type="OrthoDB" id="2110451at2759"/>
<keyword evidence="9" id="KW-1185">Reference proteome</keyword>
<name>A0A9P7NGA8_9HYPO</name>
<dbReference type="PANTHER" id="PTHR13260">
    <property type="entry name" value="ANAPHASE PROMOTING COMPLEX SUBUNIT 4 APC4"/>
    <property type="match status" value="1"/>
</dbReference>
<feature type="domain" description="Anaphase-promoting complex subunit 4 long" evidence="7">
    <location>
        <begin position="282"/>
        <end position="484"/>
    </location>
</feature>
<keyword evidence="5" id="KW-0131">Cell cycle</keyword>